<evidence type="ECO:0000256" key="10">
    <source>
        <dbReference type="SAM" id="MobiDB-lite"/>
    </source>
</evidence>
<dbReference type="PROSITE" id="PS50004">
    <property type="entry name" value="C2"/>
    <property type="match status" value="1"/>
</dbReference>
<dbReference type="CDD" id="cd00052">
    <property type="entry name" value="EH"/>
    <property type="match status" value="2"/>
</dbReference>
<dbReference type="InterPro" id="IPR018247">
    <property type="entry name" value="EF_Hand_1_Ca_BS"/>
</dbReference>
<dbReference type="PRINTS" id="PR00452">
    <property type="entry name" value="SH3DOMAIN"/>
</dbReference>
<evidence type="ECO:0000256" key="3">
    <source>
        <dbReference type="ARBA" id="ARBA00022443"/>
    </source>
</evidence>
<evidence type="ECO:0000259" key="14">
    <source>
        <dbReference type="PROSITE" id="PS50010"/>
    </source>
</evidence>
<dbReference type="Pfam" id="PF00168">
    <property type="entry name" value="C2"/>
    <property type="match status" value="1"/>
</dbReference>
<dbReference type="Gene3D" id="2.30.29.30">
    <property type="entry name" value="Pleckstrin-homology domain (PH domain)/Phosphotyrosine-binding domain (PTB)"/>
    <property type="match status" value="1"/>
</dbReference>
<dbReference type="InterPro" id="IPR011992">
    <property type="entry name" value="EF-hand-dom_pair"/>
</dbReference>
<dbReference type="RefSeq" id="XP_066912105.1">
    <property type="nucleotide sequence ID" value="XM_067056004.1"/>
</dbReference>
<dbReference type="GO" id="GO:0008218">
    <property type="term" value="P:bioluminescence"/>
    <property type="evidence" value="ECO:0007669"/>
    <property type="project" value="UniProtKB-KW"/>
</dbReference>
<evidence type="ECO:0000259" key="11">
    <source>
        <dbReference type="PROSITE" id="PS50002"/>
    </source>
</evidence>
<comment type="similarity">
    <text evidence="2">Belongs to the aequorin family.</text>
</comment>
<dbReference type="PROSITE" id="PS50222">
    <property type="entry name" value="EF_HAND_2"/>
    <property type="match status" value="2"/>
</dbReference>
<dbReference type="CDD" id="cd00160">
    <property type="entry name" value="RhoGEF"/>
    <property type="match status" value="1"/>
</dbReference>
<feature type="compositionally biased region" description="Polar residues" evidence="10">
    <location>
        <begin position="814"/>
        <end position="833"/>
    </location>
</feature>
<dbReference type="InterPro" id="IPR035899">
    <property type="entry name" value="DBL_dom_sf"/>
</dbReference>
<feature type="region of interest" description="Disordered" evidence="10">
    <location>
        <begin position="1527"/>
        <end position="1548"/>
    </location>
</feature>
<dbReference type="SUPFAM" id="SSF47473">
    <property type="entry name" value="EF-hand"/>
    <property type="match status" value="2"/>
</dbReference>
<dbReference type="SMART" id="SM00325">
    <property type="entry name" value="RhoGEF"/>
    <property type="match status" value="1"/>
</dbReference>
<feature type="compositionally biased region" description="Pro residues" evidence="10">
    <location>
        <begin position="889"/>
        <end position="902"/>
    </location>
</feature>
<accession>A0A7M5UAX6</accession>
<dbReference type="SUPFAM" id="SSF49562">
    <property type="entry name" value="C2 domain (Calcium/lipid-binding domain, CaLB)"/>
    <property type="match status" value="1"/>
</dbReference>
<dbReference type="Pfam" id="PF16652">
    <property type="entry name" value="PH_13"/>
    <property type="match status" value="1"/>
</dbReference>
<dbReference type="SUPFAM" id="SSF50044">
    <property type="entry name" value="SH3-domain"/>
    <property type="match status" value="5"/>
</dbReference>
<dbReference type="SMART" id="SM00326">
    <property type="entry name" value="SH3"/>
    <property type="match status" value="5"/>
</dbReference>
<dbReference type="Pfam" id="PF07653">
    <property type="entry name" value="SH3_2"/>
    <property type="match status" value="1"/>
</dbReference>
<feature type="domain" description="SH3" evidence="11">
    <location>
        <begin position="1464"/>
        <end position="1528"/>
    </location>
</feature>
<feature type="domain" description="DH" evidence="14">
    <location>
        <begin position="1655"/>
        <end position="1841"/>
    </location>
</feature>
<evidence type="ECO:0000256" key="2">
    <source>
        <dbReference type="ARBA" id="ARBA00007828"/>
    </source>
</evidence>
<evidence type="ECO:0000313" key="18">
    <source>
        <dbReference type="Proteomes" id="UP000594262"/>
    </source>
</evidence>
<feature type="domain" description="PH" evidence="12">
    <location>
        <begin position="1880"/>
        <end position="1987"/>
    </location>
</feature>
<keyword evidence="7" id="KW-0455">Luminescence</keyword>
<feature type="compositionally biased region" description="Polar residues" evidence="10">
    <location>
        <begin position="416"/>
        <end position="429"/>
    </location>
</feature>
<dbReference type="SUPFAM" id="SSF48065">
    <property type="entry name" value="DBL homology domain (DH-domain)"/>
    <property type="match status" value="1"/>
</dbReference>
<feature type="compositionally biased region" description="Polar residues" evidence="10">
    <location>
        <begin position="96"/>
        <end position="108"/>
    </location>
</feature>
<keyword evidence="3 9" id="KW-0728">SH3 domain</keyword>
<feature type="region of interest" description="Disordered" evidence="10">
    <location>
        <begin position="1108"/>
        <end position="1250"/>
    </location>
</feature>
<dbReference type="Pfam" id="PF00018">
    <property type="entry name" value="SH3_1"/>
    <property type="match status" value="2"/>
</dbReference>
<dbReference type="InterPro" id="IPR036028">
    <property type="entry name" value="SH3-like_dom_sf"/>
</dbReference>
<dbReference type="Gene3D" id="1.20.900.10">
    <property type="entry name" value="Dbl homology (DH) domain"/>
    <property type="match status" value="1"/>
</dbReference>
<dbReference type="PROSITE" id="PS50003">
    <property type="entry name" value="PH_DOMAIN"/>
    <property type="match status" value="1"/>
</dbReference>
<keyword evidence="4" id="KW-0963">Cytoplasm</keyword>
<evidence type="ECO:0000256" key="1">
    <source>
        <dbReference type="ARBA" id="ARBA00004496"/>
    </source>
</evidence>
<dbReference type="CDD" id="cd11839">
    <property type="entry name" value="SH3_Intersectin_4"/>
    <property type="match status" value="1"/>
</dbReference>
<feature type="compositionally biased region" description="Basic and acidic residues" evidence="10">
    <location>
        <begin position="1231"/>
        <end position="1241"/>
    </location>
</feature>
<keyword evidence="6" id="KW-0106">Calcium</keyword>
<feature type="region of interest" description="Disordered" evidence="10">
    <location>
        <begin position="92"/>
        <end position="111"/>
    </location>
</feature>
<evidence type="ECO:0000256" key="4">
    <source>
        <dbReference type="ARBA" id="ARBA00022490"/>
    </source>
</evidence>
<feature type="domain" description="SH3" evidence="11">
    <location>
        <begin position="1571"/>
        <end position="1629"/>
    </location>
</feature>
<evidence type="ECO:0000256" key="7">
    <source>
        <dbReference type="ARBA" id="ARBA00023223"/>
    </source>
</evidence>
<feature type="compositionally biased region" description="Low complexity" evidence="10">
    <location>
        <begin position="262"/>
        <end position="273"/>
    </location>
</feature>
<dbReference type="FunFam" id="2.30.30.40:FF:000072">
    <property type="entry name" value="Unconventional Myosin IB"/>
    <property type="match status" value="3"/>
</dbReference>
<feature type="compositionally biased region" description="Low complexity" evidence="10">
    <location>
        <begin position="1533"/>
        <end position="1544"/>
    </location>
</feature>
<dbReference type="SUPFAM" id="SSF50729">
    <property type="entry name" value="PH domain-like"/>
    <property type="match status" value="1"/>
</dbReference>
<feature type="domain" description="EF-hand" evidence="16">
    <location>
        <begin position="47"/>
        <end position="82"/>
    </location>
</feature>
<dbReference type="PANTHER" id="PTHR46006">
    <property type="entry name" value="RHO GUANINE NUCLEOTIDE EXCHANGE FACTOR AT 64C, ISOFORM A"/>
    <property type="match status" value="1"/>
</dbReference>
<feature type="compositionally biased region" description="Low complexity" evidence="10">
    <location>
        <begin position="1122"/>
        <end position="1131"/>
    </location>
</feature>
<dbReference type="Gene3D" id="1.10.238.10">
    <property type="entry name" value="EF-hand"/>
    <property type="match status" value="2"/>
</dbReference>
<dbReference type="GO" id="GO:0005509">
    <property type="term" value="F:calcium ion binding"/>
    <property type="evidence" value="ECO:0007669"/>
    <property type="project" value="InterPro"/>
</dbReference>
<dbReference type="SMART" id="SM00239">
    <property type="entry name" value="C2"/>
    <property type="match status" value="1"/>
</dbReference>
<dbReference type="Proteomes" id="UP000594262">
    <property type="component" value="Unplaced"/>
</dbReference>
<feature type="domain" description="C2" evidence="13">
    <location>
        <begin position="1993"/>
        <end position="2112"/>
    </location>
</feature>
<feature type="domain" description="SH3" evidence="11">
    <location>
        <begin position="1039"/>
        <end position="1101"/>
    </location>
</feature>
<feature type="compositionally biased region" description="Basic and acidic residues" evidence="10">
    <location>
        <begin position="575"/>
        <end position="591"/>
    </location>
</feature>
<reference evidence="17" key="1">
    <citation type="submission" date="2021-01" db="UniProtKB">
        <authorList>
            <consortium name="EnsemblMetazoa"/>
        </authorList>
    </citation>
    <scope>IDENTIFICATION</scope>
</reference>
<feature type="region of interest" description="Disordered" evidence="10">
    <location>
        <begin position="416"/>
        <end position="512"/>
    </location>
</feature>
<evidence type="ECO:0008006" key="19">
    <source>
        <dbReference type="Google" id="ProtNLM"/>
    </source>
</evidence>
<dbReference type="Pfam" id="PF00621">
    <property type="entry name" value="RhoGEF"/>
    <property type="match status" value="1"/>
</dbReference>
<feature type="region of interest" description="Disordered" evidence="10">
    <location>
        <begin position="570"/>
        <end position="591"/>
    </location>
</feature>
<feature type="region of interest" description="Disordered" evidence="10">
    <location>
        <begin position="1330"/>
        <end position="1364"/>
    </location>
</feature>
<dbReference type="InterPro" id="IPR000219">
    <property type="entry name" value="DH_dom"/>
</dbReference>
<evidence type="ECO:0000256" key="6">
    <source>
        <dbReference type="ARBA" id="ARBA00022837"/>
    </source>
</evidence>
<dbReference type="InterPro" id="IPR051480">
    <property type="entry name" value="Endocytic_GEF_Adapter"/>
</dbReference>
<dbReference type="GeneID" id="136799299"/>
<evidence type="ECO:0000259" key="13">
    <source>
        <dbReference type="PROSITE" id="PS50004"/>
    </source>
</evidence>
<dbReference type="GO" id="GO:0005085">
    <property type="term" value="F:guanyl-nucleotide exchange factor activity"/>
    <property type="evidence" value="ECO:0007669"/>
    <property type="project" value="InterPro"/>
</dbReference>
<dbReference type="InterPro" id="IPR002048">
    <property type="entry name" value="EF_hand_dom"/>
</dbReference>
<dbReference type="SMART" id="SM00054">
    <property type="entry name" value="EFh"/>
    <property type="match status" value="2"/>
</dbReference>
<dbReference type="InterPro" id="IPR001849">
    <property type="entry name" value="PH_domain"/>
</dbReference>
<evidence type="ECO:0000256" key="8">
    <source>
        <dbReference type="ARBA" id="ARBA00023262"/>
    </source>
</evidence>
<dbReference type="Pfam" id="PF14604">
    <property type="entry name" value="SH3_9"/>
    <property type="match status" value="2"/>
</dbReference>
<dbReference type="InterPro" id="IPR011993">
    <property type="entry name" value="PH-like_dom_sf"/>
</dbReference>
<feature type="region of interest" description="Disordered" evidence="10">
    <location>
        <begin position="232"/>
        <end position="282"/>
    </location>
</feature>
<feature type="compositionally biased region" description="Basic and acidic residues" evidence="10">
    <location>
        <begin position="906"/>
        <end position="1003"/>
    </location>
</feature>
<feature type="domain" description="EF-hand" evidence="16">
    <location>
        <begin position="355"/>
        <end position="390"/>
    </location>
</feature>
<feature type="region of interest" description="Disordered" evidence="10">
    <location>
        <begin position="779"/>
        <end position="1018"/>
    </location>
</feature>
<dbReference type="InterPro" id="IPR000008">
    <property type="entry name" value="C2_dom"/>
</dbReference>
<feature type="compositionally biased region" description="Polar residues" evidence="10">
    <location>
        <begin position="1192"/>
        <end position="1201"/>
    </location>
</feature>
<feature type="compositionally biased region" description="Basic and acidic residues" evidence="10">
    <location>
        <begin position="451"/>
        <end position="512"/>
    </location>
</feature>
<dbReference type="PROSITE" id="PS50031">
    <property type="entry name" value="EH"/>
    <property type="match status" value="2"/>
</dbReference>
<dbReference type="OrthoDB" id="2015333at2759"/>
<keyword evidence="5" id="KW-0254">Endocytosis</keyword>
<organism evidence="17 18">
    <name type="scientific">Clytia hemisphaerica</name>
    <dbReference type="NCBI Taxonomy" id="252671"/>
    <lineage>
        <taxon>Eukaryota</taxon>
        <taxon>Metazoa</taxon>
        <taxon>Cnidaria</taxon>
        <taxon>Hydrozoa</taxon>
        <taxon>Hydroidolina</taxon>
        <taxon>Leptothecata</taxon>
        <taxon>Obeliida</taxon>
        <taxon>Clytiidae</taxon>
        <taxon>Clytia</taxon>
    </lineage>
</organism>
<proteinExistence type="inferred from homology"/>
<evidence type="ECO:0000313" key="17">
    <source>
        <dbReference type="EnsemblMetazoa" id="CLYHEMP008343.1"/>
    </source>
</evidence>
<evidence type="ECO:0000256" key="9">
    <source>
        <dbReference type="PROSITE-ProRule" id="PRU00192"/>
    </source>
</evidence>
<feature type="compositionally biased region" description="Polar residues" evidence="10">
    <location>
        <begin position="245"/>
        <end position="261"/>
    </location>
</feature>
<feature type="compositionally biased region" description="Low complexity" evidence="10">
    <location>
        <begin position="1337"/>
        <end position="1351"/>
    </location>
</feature>
<evidence type="ECO:0000259" key="15">
    <source>
        <dbReference type="PROSITE" id="PS50031"/>
    </source>
</evidence>
<dbReference type="SMART" id="SM00233">
    <property type="entry name" value="PH"/>
    <property type="match status" value="1"/>
</dbReference>
<dbReference type="CDD" id="cd08375">
    <property type="entry name" value="C2_Intersectin"/>
    <property type="match status" value="1"/>
</dbReference>
<protein>
    <recommendedName>
        <fullName evidence="19">Intersectin-1</fullName>
    </recommendedName>
</protein>
<feature type="region of interest" description="Disordered" evidence="10">
    <location>
        <begin position="729"/>
        <end position="761"/>
    </location>
</feature>
<dbReference type="PROSITE" id="PS00018">
    <property type="entry name" value="EF_HAND_1"/>
    <property type="match status" value="2"/>
</dbReference>
<dbReference type="InterPro" id="IPR001452">
    <property type="entry name" value="SH3_domain"/>
</dbReference>
<dbReference type="InterPro" id="IPR035892">
    <property type="entry name" value="C2_domain_sf"/>
</dbReference>
<dbReference type="Gene3D" id="2.60.40.150">
    <property type="entry name" value="C2 domain"/>
    <property type="match status" value="1"/>
</dbReference>
<dbReference type="GO" id="GO:0005737">
    <property type="term" value="C:cytoplasm"/>
    <property type="evidence" value="ECO:0007669"/>
    <property type="project" value="UniProtKB-SubCell"/>
</dbReference>
<dbReference type="Gene3D" id="2.30.30.40">
    <property type="entry name" value="SH3 Domains"/>
    <property type="match status" value="5"/>
</dbReference>
<dbReference type="PROSITE" id="PS50002">
    <property type="entry name" value="SH3"/>
    <property type="match status" value="5"/>
</dbReference>
<name>A0A7M5UAX6_9CNID</name>
<dbReference type="Pfam" id="PF12763">
    <property type="entry name" value="EH"/>
    <property type="match status" value="2"/>
</dbReference>
<dbReference type="SMART" id="SM00027">
    <property type="entry name" value="EH"/>
    <property type="match status" value="2"/>
</dbReference>
<comment type="subcellular location">
    <subcellularLocation>
        <location evidence="1">Cytoplasm</location>
    </subcellularLocation>
</comment>
<feature type="domain" description="SH3" evidence="11">
    <location>
        <begin position="1278"/>
        <end position="1336"/>
    </location>
</feature>
<dbReference type="PANTHER" id="PTHR46006:SF6">
    <property type="entry name" value="INTERSECTIN-2 ISOFORM X1"/>
    <property type="match status" value="1"/>
</dbReference>
<dbReference type="FunFam" id="2.60.40.150:FF:000029">
    <property type="entry name" value="Intersectin 1"/>
    <property type="match status" value="1"/>
</dbReference>
<dbReference type="GO" id="GO:0006897">
    <property type="term" value="P:endocytosis"/>
    <property type="evidence" value="ECO:0007669"/>
    <property type="project" value="UniProtKB-KW"/>
</dbReference>
<evidence type="ECO:0000259" key="12">
    <source>
        <dbReference type="PROSITE" id="PS50003"/>
    </source>
</evidence>
<keyword evidence="8" id="KW-0599">Photoprotein</keyword>
<feature type="compositionally biased region" description="Basic and acidic residues" evidence="10">
    <location>
        <begin position="733"/>
        <end position="761"/>
    </location>
</feature>
<keyword evidence="18" id="KW-1185">Reference proteome</keyword>
<feature type="domain" description="EH" evidence="15">
    <location>
        <begin position="322"/>
        <end position="411"/>
    </location>
</feature>
<feature type="compositionally biased region" description="Polar residues" evidence="10">
    <location>
        <begin position="859"/>
        <end position="869"/>
    </location>
</feature>
<dbReference type="EnsemblMetazoa" id="CLYHEMT008343.1">
    <property type="protein sequence ID" value="CLYHEMP008343.1"/>
    <property type="gene ID" value="CLYHEMG008343"/>
</dbReference>
<dbReference type="GO" id="GO:0035025">
    <property type="term" value="P:positive regulation of Rho protein signal transduction"/>
    <property type="evidence" value="ECO:0007669"/>
    <property type="project" value="TreeGrafter"/>
</dbReference>
<sequence length="2134" mass="241194">MTLIPTDIWTVSPEEKARHERLFQSMAPLQGKISGDKAKKEFMKSNLPTPVLGQIWTLSDLDRDGRMTLQEFMIAMHLLSCKIKGVEIPRSLPPSLKSSTDPSQQAFPVNNMSPMGNMPGMNQMGNNMMGMQGGMGMTPSPGMSPMRMNNSMGMSPGMSPGMSQNHMGMNPNMGMSPNNMGMNPNMRMQQMGGPMPMQGMQQMQPMNAGGMGFNAGMNNNTGFMANPGQINRVTSLPANSHAFGGQQQQKPGSSFTLPHNKSNASSVFSSSQSGFVNPVQPQSTNALDSLSLEGLSGFSKAGPGGGTASPPTLSLGNISAPSRMRYTQMFKAADNGMTGFLEGEQARQLLIQSNISPQALAQIWELSDINKDGRLELDEFIIAMHLIDLFKAGIALPPTLPNDIIPAKFRKVNLGRSDSTASTGSQGRGSNDDPLVSFEERRRMNWSKGQAELERRRRELQERNQREREERERKEREEEERKRMAREEAERKRQQELENARRQKEEMEREQEALRKKMIEDRLAAQLEAEKKRQQEWEKRRKEELLNQKGLEENIVNELKTRLTKLKTELASQTSERDSMSSKWEAKKSEGRELHAAIEDLNKRRDQRMKDITKLQSELSQNQAELNQYINERQRYTMELNNDSTTTSEALGALKSSVQQMKLDITRLKKNLISIESEAVVVLKEANQMNAQHMEIKALLAQRMNENKAVKQAKATAKISYDHKQKRLAAQRQKQEEVKRKQKEQEAKEQARQKEEAQKREAIKQQAEQVLKKQQNLLKSKEAKQEQPNVTKVPPQRPRSRPQASPSKEPFNMNLDSNKFESSTATSQPQSQGFVADFGSNFGADFGSLDLNAPENKKTSPVPSKQPNLALTADLNAAFESKASKKPPPRPAAPSAGPPRPAAPSKDAKKDAKKNTDDKKKAQEAEAQRLLKEKQEIERLKREEDERKRKEKEKAGKQRREEEERQRKEREKQEQKDREKRDKEEEKRRKEAEVKRRVEEMQRKKMQKKQADTVKQPLPETPVAVARAASPPTVVQEYVKKSMFKMIFPFEARNPDELDLTEGDLVQVDEKDTSPPPGWLRGTCKGMSGLFPANYASKLQDTVDDYVDLDPASNVAQELSSQTQQPQQQVPKPRPQASKPIETKAEPIPKLRPVAKPTNTAKPEPQRPKSALLPPTGPLKPLQPLAEAPIKQTKTAESNPIPSYEYVSGPPREAEPSTPMEDFYAVPVKDTSSKPKEKERPTSPFKDAIEEDLYQVPGQLMSSGEATNTSATSNGGAADTFEAVALYPYHGTQDDHLSFGKNDVINVLQKEDPWWMGEFNGKSGWFPNSYVKPIGQSKPRSSSQSSSLTAHSMDEPNKIQQQQPIPEAQPTVECVALFDYAGQDGDLTFHEGDVITLLKQEADSEWWQGSLNGQEGMFPANYVEVRETPAARPQHLEIVDSAEPPAAVPVPGEHFAQATAEKPEKPEVATVVSKYVAEGSSEINLNVGQLVHVMLKNPDGWWQGELQVRGKNKPNGWFPGNHVKLMTKTKNEPSTPSMPRTPTTEKTPEIDAAGSQAIQEDIYSVPVKRKDKEEQVLAMFSYTAQNEDELTFYKGSVIHVISKDGEWWKGELNGEIGVFPFNYVQILRNENEVTSQWSGAFDISLLKSMTNTERQRQNHIYELINTEQDYMNDLSLTLEVFYNPIAEANMLSEQELNTVFVNWKELIMCNMKFLKALIVRRKMSETDKIEGIGDILLEQLPRFWPYIRFCSCMLNACRLLQDKVEKDADFKTFEKKCAGDPRLNQNLPLSSYLLKPLQRITKYPLLISGILKYTPEDYYDRENLETALEKSEDICSQVNEGVRSQENSNRLEWLQERVNLEGLEERLAFNSSTNCLGQRKYMYHGNLHKHKSNKELKAFLFNDFLLLCKVHTPSKLPLGIFHPDCDIKLSIYKKPIFLNEVIVKRPQDAEVNETLFHLSHIDRVISFRAESKNDRNSWVTNIQQASQQFIETERDKRNRATRARSLGDNEVGRLVVTIIEGADLQPSDPNGTSDPYCEVSMGSQEHRTKVIPKDLNPKWNSTMVFNIKDLDKDVLCITVFDRDFFSPNDFLGRTEVSIASIMKHSGPITKRLLLHEVSTGELVVTLELQNIKML</sequence>
<feature type="domain" description="EH" evidence="15">
    <location>
        <begin position="15"/>
        <end position="103"/>
    </location>
</feature>
<feature type="domain" description="SH3" evidence="11">
    <location>
        <begin position="1369"/>
        <end position="1428"/>
    </location>
</feature>
<evidence type="ECO:0000256" key="5">
    <source>
        <dbReference type="ARBA" id="ARBA00022583"/>
    </source>
</evidence>
<dbReference type="PROSITE" id="PS50010">
    <property type="entry name" value="DH_2"/>
    <property type="match status" value="1"/>
</dbReference>
<dbReference type="InterPro" id="IPR000261">
    <property type="entry name" value="EH_dom"/>
</dbReference>
<evidence type="ECO:0000259" key="16">
    <source>
        <dbReference type="PROSITE" id="PS50222"/>
    </source>
</evidence>